<accession>A0A3P7J232</accession>
<organism evidence="4 5">
    <name type="scientific">Strongylus vulgaris</name>
    <name type="common">Blood worm</name>
    <dbReference type="NCBI Taxonomy" id="40348"/>
    <lineage>
        <taxon>Eukaryota</taxon>
        <taxon>Metazoa</taxon>
        <taxon>Ecdysozoa</taxon>
        <taxon>Nematoda</taxon>
        <taxon>Chromadorea</taxon>
        <taxon>Rhabditida</taxon>
        <taxon>Rhabditina</taxon>
        <taxon>Rhabditomorpha</taxon>
        <taxon>Strongyloidea</taxon>
        <taxon>Strongylidae</taxon>
        <taxon>Strongylus</taxon>
    </lineage>
</organism>
<dbReference type="Gene3D" id="3.40.50.1820">
    <property type="entry name" value="alpha/beta hydrolase"/>
    <property type="match status" value="1"/>
</dbReference>
<proteinExistence type="predicted"/>
<evidence type="ECO:0000259" key="3">
    <source>
        <dbReference type="Pfam" id="PF00561"/>
    </source>
</evidence>
<keyword evidence="2" id="KW-0443">Lipid metabolism</keyword>
<reference evidence="4 5" key="1">
    <citation type="submission" date="2018-11" db="EMBL/GenBank/DDBJ databases">
        <authorList>
            <consortium name="Pathogen Informatics"/>
        </authorList>
    </citation>
    <scope>NUCLEOTIDE SEQUENCE [LARGE SCALE GENOMIC DNA]</scope>
</reference>
<dbReference type="Proteomes" id="UP000270094">
    <property type="component" value="Unassembled WGS sequence"/>
</dbReference>
<dbReference type="PANTHER" id="PTHR11005">
    <property type="entry name" value="LYSOSOMAL ACID LIPASE-RELATED"/>
    <property type="match status" value="1"/>
</dbReference>
<evidence type="ECO:0000256" key="2">
    <source>
        <dbReference type="ARBA" id="ARBA00023098"/>
    </source>
</evidence>
<dbReference type="OrthoDB" id="9974421at2759"/>
<dbReference type="SUPFAM" id="SSF53474">
    <property type="entry name" value="alpha/beta-Hydrolases"/>
    <property type="match status" value="1"/>
</dbReference>
<gene>
    <name evidence="4" type="ORF">SVUK_LOCUS6982</name>
</gene>
<evidence type="ECO:0000313" key="4">
    <source>
        <dbReference type="EMBL" id="VDM71984.1"/>
    </source>
</evidence>
<evidence type="ECO:0000256" key="1">
    <source>
        <dbReference type="ARBA" id="ARBA00022963"/>
    </source>
</evidence>
<keyword evidence="1" id="KW-0442">Lipid degradation</keyword>
<dbReference type="Pfam" id="PF00561">
    <property type="entry name" value="Abhydrolase_1"/>
    <property type="match status" value="1"/>
</dbReference>
<sequence length="75" mass="8750">MRGNVYSREHISSSSESNDFWKFSWEEMAEYDLPAMIDYVLNETEQTSLYYVGHSQGTLTMLAKLSKDQEFAKKV</sequence>
<dbReference type="InterPro" id="IPR000073">
    <property type="entry name" value="AB_hydrolase_1"/>
</dbReference>
<dbReference type="AlphaFoldDB" id="A0A3P7J232"/>
<keyword evidence="5" id="KW-1185">Reference proteome</keyword>
<evidence type="ECO:0000313" key="5">
    <source>
        <dbReference type="Proteomes" id="UP000270094"/>
    </source>
</evidence>
<dbReference type="InterPro" id="IPR029058">
    <property type="entry name" value="AB_hydrolase_fold"/>
</dbReference>
<dbReference type="GO" id="GO:0016042">
    <property type="term" value="P:lipid catabolic process"/>
    <property type="evidence" value="ECO:0007669"/>
    <property type="project" value="UniProtKB-KW"/>
</dbReference>
<protein>
    <recommendedName>
        <fullName evidence="3">AB hydrolase-1 domain-containing protein</fullName>
    </recommendedName>
</protein>
<dbReference type="EMBL" id="UYYB01023024">
    <property type="protein sequence ID" value="VDM71984.1"/>
    <property type="molecule type" value="Genomic_DNA"/>
</dbReference>
<name>A0A3P7J232_STRVU</name>
<feature type="domain" description="AB hydrolase-1" evidence="3">
    <location>
        <begin position="1"/>
        <end position="73"/>
    </location>
</feature>